<evidence type="ECO:0000259" key="9">
    <source>
        <dbReference type="PROSITE" id="PS51746"/>
    </source>
</evidence>
<evidence type="ECO:0000256" key="8">
    <source>
        <dbReference type="ARBA" id="ARBA00023211"/>
    </source>
</evidence>
<name>A0A087TPN8_STEMI</name>
<evidence type="ECO:0000256" key="1">
    <source>
        <dbReference type="ARBA" id="ARBA00001936"/>
    </source>
</evidence>
<feature type="non-terminal residue" evidence="10">
    <location>
        <position position="102"/>
    </location>
</feature>
<dbReference type="SUPFAM" id="SSF81606">
    <property type="entry name" value="PP2C-like"/>
    <property type="match status" value="1"/>
</dbReference>
<reference evidence="10 11" key="1">
    <citation type="submission" date="2013-11" db="EMBL/GenBank/DDBJ databases">
        <title>Genome sequencing of Stegodyphus mimosarum.</title>
        <authorList>
            <person name="Bechsgaard J."/>
        </authorList>
    </citation>
    <scope>NUCLEOTIDE SEQUENCE [LARGE SCALE GENOMIC DNA]</scope>
</reference>
<sequence>MTPSIGLNLRVTGHCNQGGRKYMEDAFVVAYQQSEDQKDLEYAYFGIFDGHGGREAALFAKEHLMNNIVSQKSFWSDDDNQVLKAIRDGFLATHRAMWREVG</sequence>
<dbReference type="OMA" id="IETHQAM"/>
<evidence type="ECO:0000313" key="11">
    <source>
        <dbReference type="Proteomes" id="UP000054359"/>
    </source>
</evidence>
<dbReference type="Gene3D" id="3.60.40.10">
    <property type="entry name" value="PPM-type phosphatase domain"/>
    <property type="match status" value="1"/>
</dbReference>
<protein>
    <recommendedName>
        <fullName evidence="3">protein-serine/threonine phosphatase</fullName>
        <ecNumber evidence="3">3.1.3.16</ecNumber>
    </recommendedName>
</protein>
<evidence type="ECO:0000256" key="6">
    <source>
        <dbReference type="ARBA" id="ARBA00022842"/>
    </source>
</evidence>
<dbReference type="GO" id="GO:0046872">
    <property type="term" value="F:metal ion binding"/>
    <property type="evidence" value="ECO:0007669"/>
    <property type="project" value="UniProtKB-KW"/>
</dbReference>
<comment type="similarity">
    <text evidence="2">Belongs to the PP2C family.</text>
</comment>
<dbReference type="InterPro" id="IPR001932">
    <property type="entry name" value="PPM-type_phosphatase-like_dom"/>
</dbReference>
<gene>
    <name evidence="10" type="ORF">X975_16176</name>
</gene>
<evidence type="ECO:0000256" key="5">
    <source>
        <dbReference type="ARBA" id="ARBA00022801"/>
    </source>
</evidence>
<evidence type="ECO:0000313" key="10">
    <source>
        <dbReference type="EMBL" id="KFM67077.1"/>
    </source>
</evidence>
<keyword evidence="6" id="KW-0460">Magnesium</keyword>
<feature type="domain" description="PPM-type phosphatase" evidence="9">
    <location>
        <begin position="10"/>
        <end position="102"/>
    </location>
</feature>
<dbReference type="PANTHER" id="PTHR13832">
    <property type="entry name" value="PROTEIN PHOSPHATASE 2C"/>
    <property type="match status" value="1"/>
</dbReference>
<dbReference type="GO" id="GO:0004722">
    <property type="term" value="F:protein serine/threonine phosphatase activity"/>
    <property type="evidence" value="ECO:0007669"/>
    <property type="project" value="UniProtKB-EC"/>
</dbReference>
<dbReference type="AlphaFoldDB" id="A0A087TPN8"/>
<evidence type="ECO:0000256" key="4">
    <source>
        <dbReference type="ARBA" id="ARBA00022723"/>
    </source>
</evidence>
<dbReference type="PROSITE" id="PS01032">
    <property type="entry name" value="PPM_1"/>
    <property type="match status" value="1"/>
</dbReference>
<keyword evidence="8" id="KW-0464">Manganese</keyword>
<dbReference type="OrthoDB" id="10025511at2759"/>
<dbReference type="InterPro" id="IPR015655">
    <property type="entry name" value="PP2C"/>
</dbReference>
<dbReference type="Proteomes" id="UP000054359">
    <property type="component" value="Unassembled WGS sequence"/>
</dbReference>
<dbReference type="PROSITE" id="PS51746">
    <property type="entry name" value="PPM_2"/>
    <property type="match status" value="1"/>
</dbReference>
<comment type="cofactor">
    <cofactor evidence="1">
        <name>Mn(2+)</name>
        <dbReference type="ChEBI" id="CHEBI:29035"/>
    </cofactor>
</comment>
<dbReference type="Pfam" id="PF00481">
    <property type="entry name" value="PP2C"/>
    <property type="match status" value="1"/>
</dbReference>
<keyword evidence="5" id="KW-0378">Hydrolase</keyword>
<keyword evidence="7" id="KW-0904">Protein phosphatase</keyword>
<dbReference type="InterPro" id="IPR036457">
    <property type="entry name" value="PPM-type-like_dom_sf"/>
</dbReference>
<keyword evidence="11" id="KW-1185">Reference proteome</keyword>
<dbReference type="STRING" id="407821.A0A087TPN8"/>
<dbReference type="EMBL" id="KK116211">
    <property type="protein sequence ID" value="KFM67077.1"/>
    <property type="molecule type" value="Genomic_DNA"/>
</dbReference>
<dbReference type="InterPro" id="IPR000222">
    <property type="entry name" value="PP2C_BS"/>
</dbReference>
<evidence type="ECO:0000256" key="7">
    <source>
        <dbReference type="ARBA" id="ARBA00022912"/>
    </source>
</evidence>
<dbReference type="PANTHER" id="PTHR13832:SF803">
    <property type="entry name" value="PROTEIN PHOSPHATASE 1G"/>
    <property type="match status" value="1"/>
</dbReference>
<evidence type="ECO:0000256" key="2">
    <source>
        <dbReference type="ARBA" id="ARBA00006702"/>
    </source>
</evidence>
<organism evidence="10 11">
    <name type="scientific">Stegodyphus mimosarum</name>
    <name type="common">African social velvet spider</name>
    <dbReference type="NCBI Taxonomy" id="407821"/>
    <lineage>
        <taxon>Eukaryota</taxon>
        <taxon>Metazoa</taxon>
        <taxon>Ecdysozoa</taxon>
        <taxon>Arthropoda</taxon>
        <taxon>Chelicerata</taxon>
        <taxon>Arachnida</taxon>
        <taxon>Araneae</taxon>
        <taxon>Araneomorphae</taxon>
        <taxon>Entelegynae</taxon>
        <taxon>Eresoidea</taxon>
        <taxon>Eresidae</taxon>
        <taxon>Stegodyphus</taxon>
    </lineage>
</organism>
<evidence type="ECO:0000256" key="3">
    <source>
        <dbReference type="ARBA" id="ARBA00013081"/>
    </source>
</evidence>
<keyword evidence="4" id="KW-0479">Metal-binding</keyword>
<accession>A0A087TPN8</accession>
<proteinExistence type="inferred from homology"/>
<dbReference type="EC" id="3.1.3.16" evidence="3"/>